<dbReference type="SUPFAM" id="SSF53474">
    <property type="entry name" value="alpha/beta-Hydrolases"/>
    <property type="match status" value="1"/>
</dbReference>
<comment type="caution">
    <text evidence="4">The sequence shown here is derived from an EMBL/GenBank/DDBJ whole genome shotgun (WGS) entry which is preliminary data.</text>
</comment>
<dbReference type="EMBL" id="MUZQ01000073">
    <property type="protein sequence ID" value="OWK59694.1"/>
    <property type="molecule type" value="Genomic_DNA"/>
</dbReference>
<proteinExistence type="inferred from homology"/>
<dbReference type="Proteomes" id="UP000197619">
    <property type="component" value="Unassembled WGS sequence"/>
</dbReference>
<protein>
    <recommendedName>
        <fullName evidence="2">oleoyl-[acyl-carrier-protein] hydrolase</fullName>
        <ecNumber evidence="2">3.1.2.14</ecNumber>
    </recommendedName>
</protein>
<evidence type="ECO:0000313" key="4">
    <source>
        <dbReference type="EMBL" id="OWK59694.1"/>
    </source>
</evidence>
<evidence type="ECO:0000259" key="3">
    <source>
        <dbReference type="Pfam" id="PF00975"/>
    </source>
</evidence>
<name>A0A218V106_9PASE</name>
<evidence type="ECO:0000313" key="5">
    <source>
        <dbReference type="Proteomes" id="UP000197619"/>
    </source>
</evidence>
<dbReference type="AlphaFoldDB" id="A0A218V106"/>
<dbReference type="PANTHER" id="PTHR11487">
    <property type="entry name" value="THIOESTERASE"/>
    <property type="match status" value="1"/>
</dbReference>
<dbReference type="GO" id="GO:0008610">
    <property type="term" value="P:lipid biosynthetic process"/>
    <property type="evidence" value="ECO:0007669"/>
    <property type="project" value="TreeGrafter"/>
</dbReference>
<comment type="similarity">
    <text evidence="1">Belongs to the thioesterase family.</text>
</comment>
<dbReference type="Pfam" id="PF00975">
    <property type="entry name" value="Thioesterase"/>
    <property type="match status" value="1"/>
</dbReference>
<evidence type="ECO:0000256" key="2">
    <source>
        <dbReference type="ARBA" id="ARBA00012480"/>
    </source>
</evidence>
<gene>
    <name evidence="4" type="primary">OLAH</name>
    <name evidence="4" type="ORF">RLOC_00011589</name>
</gene>
<dbReference type="GO" id="GO:0032787">
    <property type="term" value="P:monocarboxylic acid metabolic process"/>
    <property type="evidence" value="ECO:0007669"/>
    <property type="project" value="UniProtKB-ARBA"/>
</dbReference>
<keyword evidence="5" id="KW-1185">Reference proteome</keyword>
<dbReference type="GO" id="GO:0016297">
    <property type="term" value="F:fatty acyl-[ACP] hydrolase activity"/>
    <property type="evidence" value="ECO:0007669"/>
    <property type="project" value="UniProtKB-EC"/>
</dbReference>
<reference evidence="4 5" key="1">
    <citation type="submission" date="2017-05" db="EMBL/GenBank/DDBJ databases">
        <title>Genome of assembly of the Bengalese finch, Lonchura striata domestica.</title>
        <authorList>
            <person name="Colquitt B.M."/>
            <person name="Brainard M.S."/>
        </authorList>
    </citation>
    <scope>NUCLEOTIDE SEQUENCE [LARGE SCALE GENOMIC DNA]</scope>
    <source>
        <strain evidence="4">White83orange57</strain>
    </source>
</reference>
<dbReference type="EC" id="3.1.2.14" evidence="2"/>
<dbReference type="InterPro" id="IPR012223">
    <property type="entry name" value="TEII"/>
</dbReference>
<sequence>MEKLIACVQKRPDAICRLICFPWAGAGTAHLAKWGRLFNDAIEVYCIRLPGRETRLEEPFAKDMTSAVNEITSVLLKALKEKPFAFFGHR</sequence>
<organism evidence="4 5">
    <name type="scientific">Lonchura striata</name>
    <name type="common">white-rumped munia</name>
    <dbReference type="NCBI Taxonomy" id="40157"/>
    <lineage>
        <taxon>Eukaryota</taxon>
        <taxon>Metazoa</taxon>
        <taxon>Chordata</taxon>
        <taxon>Craniata</taxon>
        <taxon>Vertebrata</taxon>
        <taxon>Euteleostomi</taxon>
        <taxon>Archelosauria</taxon>
        <taxon>Archosauria</taxon>
        <taxon>Dinosauria</taxon>
        <taxon>Saurischia</taxon>
        <taxon>Theropoda</taxon>
        <taxon>Coelurosauria</taxon>
        <taxon>Aves</taxon>
        <taxon>Neognathae</taxon>
        <taxon>Neoaves</taxon>
        <taxon>Telluraves</taxon>
        <taxon>Australaves</taxon>
        <taxon>Passeriformes</taxon>
        <taxon>Passeroidea</taxon>
        <taxon>Estrildidae</taxon>
        <taxon>Estrildinae</taxon>
        <taxon>Lonchura</taxon>
    </lineage>
</organism>
<dbReference type="PANTHER" id="PTHR11487:SF0">
    <property type="entry name" value="S-ACYL FATTY ACID SYNTHASE THIOESTERASE, MEDIUM CHAIN"/>
    <property type="match status" value="1"/>
</dbReference>
<dbReference type="Gene3D" id="3.40.50.1820">
    <property type="entry name" value="alpha/beta hydrolase"/>
    <property type="match status" value="1"/>
</dbReference>
<evidence type="ECO:0000256" key="1">
    <source>
        <dbReference type="ARBA" id="ARBA00007169"/>
    </source>
</evidence>
<dbReference type="InterPro" id="IPR001031">
    <property type="entry name" value="Thioesterase"/>
</dbReference>
<feature type="domain" description="Thioesterase" evidence="3">
    <location>
        <begin position="17"/>
        <end position="89"/>
    </location>
</feature>
<accession>A0A218V106</accession>
<dbReference type="InterPro" id="IPR029058">
    <property type="entry name" value="AB_hydrolase_fold"/>
</dbReference>